<protein>
    <submittedName>
        <fullName evidence="1">Uncharacterized protein</fullName>
    </submittedName>
</protein>
<feature type="non-terminal residue" evidence="1">
    <location>
        <position position="1"/>
    </location>
</feature>
<feature type="non-terminal residue" evidence="1">
    <location>
        <position position="168"/>
    </location>
</feature>
<name>A0A383ABL2_9ZZZZ</name>
<sequence>MFKALEPDDISIKPFKVYKKFVVTHTDSGSGFFGVEGITGSLYKFTPSTAPVQAYSSSIYPYSQSFYKEPIYYQIKHLYYGGKTKDYANKPILSFGPNDTSKMKRDIHNKVNVIAVPTTFYGERIHPGSVKLVDNASSITIDLRDARDGNLYDNAYSASYASYKVNEF</sequence>
<evidence type="ECO:0000313" key="1">
    <source>
        <dbReference type="EMBL" id="SVE04575.1"/>
    </source>
</evidence>
<accession>A0A383ABL2</accession>
<gene>
    <name evidence="1" type="ORF">METZ01_LOCUS457429</name>
</gene>
<proteinExistence type="predicted"/>
<reference evidence="1" key="1">
    <citation type="submission" date="2018-05" db="EMBL/GenBank/DDBJ databases">
        <authorList>
            <person name="Lanie J.A."/>
            <person name="Ng W.-L."/>
            <person name="Kazmierczak K.M."/>
            <person name="Andrzejewski T.M."/>
            <person name="Davidsen T.M."/>
            <person name="Wayne K.J."/>
            <person name="Tettelin H."/>
            <person name="Glass J.I."/>
            <person name="Rusch D."/>
            <person name="Podicherti R."/>
            <person name="Tsui H.-C.T."/>
            <person name="Winkler M.E."/>
        </authorList>
    </citation>
    <scope>NUCLEOTIDE SEQUENCE</scope>
</reference>
<organism evidence="1">
    <name type="scientific">marine metagenome</name>
    <dbReference type="NCBI Taxonomy" id="408172"/>
    <lineage>
        <taxon>unclassified sequences</taxon>
        <taxon>metagenomes</taxon>
        <taxon>ecological metagenomes</taxon>
    </lineage>
</organism>
<dbReference type="AlphaFoldDB" id="A0A383ABL2"/>
<dbReference type="EMBL" id="UINC01190422">
    <property type="protein sequence ID" value="SVE04575.1"/>
    <property type="molecule type" value="Genomic_DNA"/>
</dbReference>